<dbReference type="EMBL" id="ML977598">
    <property type="protein sequence ID" value="KAF1999184.1"/>
    <property type="molecule type" value="Genomic_DNA"/>
</dbReference>
<dbReference type="GO" id="GO:0004674">
    <property type="term" value="F:protein serine/threonine kinase activity"/>
    <property type="evidence" value="ECO:0007669"/>
    <property type="project" value="TreeGrafter"/>
</dbReference>
<protein>
    <submittedName>
        <fullName evidence="6">Kinase-like protein</fullName>
    </submittedName>
</protein>
<dbReference type="SMART" id="SM00220">
    <property type="entry name" value="S_TKc"/>
    <property type="match status" value="1"/>
</dbReference>
<dbReference type="Gene3D" id="1.10.510.10">
    <property type="entry name" value="Transferase(Phosphotransferase) domain 1"/>
    <property type="match status" value="1"/>
</dbReference>
<dbReference type="PANTHER" id="PTHR43671:SF66">
    <property type="entry name" value="SERINE_THREONINE-PROTEIN KINASE NEK2"/>
    <property type="match status" value="1"/>
</dbReference>
<dbReference type="Pfam" id="PF00069">
    <property type="entry name" value="Pkinase"/>
    <property type="match status" value="1"/>
</dbReference>
<evidence type="ECO:0000256" key="1">
    <source>
        <dbReference type="ARBA" id="ARBA00022679"/>
    </source>
</evidence>
<evidence type="ECO:0000256" key="4">
    <source>
        <dbReference type="ARBA" id="ARBA00022840"/>
    </source>
</evidence>
<organism evidence="6 7">
    <name type="scientific">Amniculicola lignicola CBS 123094</name>
    <dbReference type="NCBI Taxonomy" id="1392246"/>
    <lineage>
        <taxon>Eukaryota</taxon>
        <taxon>Fungi</taxon>
        <taxon>Dikarya</taxon>
        <taxon>Ascomycota</taxon>
        <taxon>Pezizomycotina</taxon>
        <taxon>Dothideomycetes</taxon>
        <taxon>Pleosporomycetidae</taxon>
        <taxon>Pleosporales</taxon>
        <taxon>Amniculicolaceae</taxon>
        <taxon>Amniculicola</taxon>
    </lineage>
</organism>
<sequence length="240" mass="26645">MTRGIFYLPPDTSSSDIIGGGTSALAILYPGTRTVLKISHGDPDEDARCELEAQIYDLLSKSQFSRPTSLLEYKGRSSCGRGILLGYAENHTVRRYLQHGARLPDTTVICRWANQAALGLRFLHMNGIGHRDVNCDNLFLDKDLNVQLGDFTSSSLHLNSAQREDDLFELGLALYEMCTGVQPFKGMFYSVDDKRAEFLKGISPDLSHVALGKFKSPISKCLNAQYKDTEELVLDLSTCK</sequence>
<feature type="domain" description="Protein kinase" evidence="5">
    <location>
        <begin position="12"/>
        <end position="240"/>
    </location>
</feature>
<dbReference type="AlphaFoldDB" id="A0A6A5WE67"/>
<evidence type="ECO:0000256" key="3">
    <source>
        <dbReference type="ARBA" id="ARBA00022777"/>
    </source>
</evidence>
<accession>A0A6A5WE67</accession>
<evidence type="ECO:0000313" key="6">
    <source>
        <dbReference type="EMBL" id="KAF1999184.1"/>
    </source>
</evidence>
<dbReference type="PROSITE" id="PS50011">
    <property type="entry name" value="PROTEIN_KINASE_DOM"/>
    <property type="match status" value="1"/>
</dbReference>
<dbReference type="InterPro" id="IPR000719">
    <property type="entry name" value="Prot_kinase_dom"/>
</dbReference>
<dbReference type="GO" id="GO:0005524">
    <property type="term" value="F:ATP binding"/>
    <property type="evidence" value="ECO:0007669"/>
    <property type="project" value="UniProtKB-KW"/>
</dbReference>
<proteinExistence type="predicted"/>
<dbReference type="Proteomes" id="UP000799779">
    <property type="component" value="Unassembled WGS sequence"/>
</dbReference>
<keyword evidence="2" id="KW-0547">Nucleotide-binding</keyword>
<gene>
    <name evidence="6" type="ORF">P154DRAFT_468350</name>
</gene>
<dbReference type="PANTHER" id="PTHR43671">
    <property type="entry name" value="SERINE/THREONINE-PROTEIN KINASE NEK"/>
    <property type="match status" value="1"/>
</dbReference>
<dbReference type="OrthoDB" id="1668230at2759"/>
<keyword evidence="4" id="KW-0067">ATP-binding</keyword>
<keyword evidence="7" id="KW-1185">Reference proteome</keyword>
<evidence type="ECO:0000256" key="2">
    <source>
        <dbReference type="ARBA" id="ARBA00022741"/>
    </source>
</evidence>
<dbReference type="Gene3D" id="3.30.200.20">
    <property type="entry name" value="Phosphorylase Kinase, domain 1"/>
    <property type="match status" value="1"/>
</dbReference>
<dbReference type="SUPFAM" id="SSF56112">
    <property type="entry name" value="Protein kinase-like (PK-like)"/>
    <property type="match status" value="1"/>
</dbReference>
<dbReference type="InterPro" id="IPR011009">
    <property type="entry name" value="Kinase-like_dom_sf"/>
</dbReference>
<keyword evidence="3 6" id="KW-0418">Kinase</keyword>
<keyword evidence="1" id="KW-0808">Transferase</keyword>
<name>A0A6A5WE67_9PLEO</name>
<evidence type="ECO:0000313" key="7">
    <source>
        <dbReference type="Proteomes" id="UP000799779"/>
    </source>
</evidence>
<dbReference type="InterPro" id="IPR050660">
    <property type="entry name" value="NEK_Ser/Thr_kinase"/>
</dbReference>
<reference evidence="6" key="1">
    <citation type="journal article" date="2020" name="Stud. Mycol.">
        <title>101 Dothideomycetes genomes: a test case for predicting lifestyles and emergence of pathogens.</title>
        <authorList>
            <person name="Haridas S."/>
            <person name="Albert R."/>
            <person name="Binder M."/>
            <person name="Bloem J."/>
            <person name="Labutti K."/>
            <person name="Salamov A."/>
            <person name="Andreopoulos B."/>
            <person name="Baker S."/>
            <person name="Barry K."/>
            <person name="Bills G."/>
            <person name="Bluhm B."/>
            <person name="Cannon C."/>
            <person name="Castanera R."/>
            <person name="Culley D."/>
            <person name="Daum C."/>
            <person name="Ezra D."/>
            <person name="Gonzalez J."/>
            <person name="Henrissat B."/>
            <person name="Kuo A."/>
            <person name="Liang C."/>
            <person name="Lipzen A."/>
            <person name="Lutzoni F."/>
            <person name="Magnuson J."/>
            <person name="Mondo S."/>
            <person name="Nolan M."/>
            <person name="Ohm R."/>
            <person name="Pangilinan J."/>
            <person name="Park H.-J."/>
            <person name="Ramirez L."/>
            <person name="Alfaro M."/>
            <person name="Sun H."/>
            <person name="Tritt A."/>
            <person name="Yoshinaga Y."/>
            <person name="Zwiers L.-H."/>
            <person name="Turgeon B."/>
            <person name="Goodwin S."/>
            <person name="Spatafora J."/>
            <person name="Crous P."/>
            <person name="Grigoriev I."/>
        </authorList>
    </citation>
    <scope>NUCLEOTIDE SEQUENCE</scope>
    <source>
        <strain evidence="6">CBS 123094</strain>
    </source>
</reference>
<evidence type="ECO:0000259" key="5">
    <source>
        <dbReference type="PROSITE" id="PS50011"/>
    </source>
</evidence>